<comment type="caution">
    <text evidence="2">The sequence shown here is derived from an EMBL/GenBank/DDBJ whole genome shotgun (WGS) entry which is preliminary data.</text>
</comment>
<reference evidence="2" key="1">
    <citation type="submission" date="2023-03" db="EMBL/GenBank/DDBJ databases">
        <title>Massive genome expansion in bonnet fungi (Mycena s.s.) driven by repeated elements and novel gene families across ecological guilds.</title>
        <authorList>
            <consortium name="Lawrence Berkeley National Laboratory"/>
            <person name="Harder C.B."/>
            <person name="Miyauchi S."/>
            <person name="Viragh M."/>
            <person name="Kuo A."/>
            <person name="Thoen E."/>
            <person name="Andreopoulos B."/>
            <person name="Lu D."/>
            <person name="Skrede I."/>
            <person name="Drula E."/>
            <person name="Henrissat B."/>
            <person name="Morin E."/>
            <person name="Kohler A."/>
            <person name="Barry K."/>
            <person name="LaButti K."/>
            <person name="Morin E."/>
            <person name="Salamov A."/>
            <person name="Lipzen A."/>
            <person name="Mereny Z."/>
            <person name="Hegedus B."/>
            <person name="Baldrian P."/>
            <person name="Stursova M."/>
            <person name="Weitz H."/>
            <person name="Taylor A."/>
            <person name="Grigoriev I.V."/>
            <person name="Nagy L.G."/>
            <person name="Martin F."/>
            <person name="Kauserud H."/>
        </authorList>
    </citation>
    <scope>NUCLEOTIDE SEQUENCE</scope>
    <source>
        <strain evidence="2">CBHHK182m</strain>
    </source>
</reference>
<organism evidence="2 3">
    <name type="scientific">Mycena metata</name>
    <dbReference type="NCBI Taxonomy" id="1033252"/>
    <lineage>
        <taxon>Eukaryota</taxon>
        <taxon>Fungi</taxon>
        <taxon>Dikarya</taxon>
        <taxon>Basidiomycota</taxon>
        <taxon>Agaricomycotina</taxon>
        <taxon>Agaricomycetes</taxon>
        <taxon>Agaricomycetidae</taxon>
        <taxon>Agaricales</taxon>
        <taxon>Marasmiineae</taxon>
        <taxon>Mycenaceae</taxon>
        <taxon>Mycena</taxon>
    </lineage>
</organism>
<proteinExistence type="predicted"/>
<evidence type="ECO:0008006" key="4">
    <source>
        <dbReference type="Google" id="ProtNLM"/>
    </source>
</evidence>
<keyword evidence="3" id="KW-1185">Reference proteome</keyword>
<name>A0AAD7ITU6_9AGAR</name>
<evidence type="ECO:0000313" key="2">
    <source>
        <dbReference type="EMBL" id="KAJ7749224.1"/>
    </source>
</evidence>
<dbReference type="Proteomes" id="UP001215598">
    <property type="component" value="Unassembled WGS sequence"/>
</dbReference>
<evidence type="ECO:0000313" key="3">
    <source>
        <dbReference type="Proteomes" id="UP001215598"/>
    </source>
</evidence>
<feature type="compositionally biased region" description="Polar residues" evidence="1">
    <location>
        <begin position="231"/>
        <end position="242"/>
    </location>
</feature>
<sequence>MDIEATVDPSLCVVPIYYALDFDNTVSVSKSIKFNSDKMDLDIFLGTLRATLGSRPLPGISTLEELVDAVDFLNNVILAAMEASTPHHLPCSVAKHCMCRCRRWYQQTQIPSARAAWLLARCEFYRAISDAKHQVWTTYLQELQWIDIYDTLKRMKEHQSSVFPAIYDQDTGNIALSHTDRGRVLGHSWFGSKAVELSTTPQTDVIISPERRPDFTRGAVDRLPPPPSARQDLTPTSPVTSEARSEPPDPISLAESVHIFNERPFVPPPDSEIDKVIMSSPPWRQPDRYGIQMGHIQRAYSILGDWIRPIYRASLVLGAKPSPFKANTANPFHKHVLAKPLERLVADRISFEAESMGFFDADQYGGHPGHSTYQAVDGHIHRVRMQLDAGNTVSTCFYDLKGAYNRISHEVVVREMAWLGYSRAHICLLPLSSTVIVLPLSLMGFEQ</sequence>
<protein>
    <recommendedName>
        <fullName evidence="4">Reverse transcriptase domain-containing protein</fullName>
    </recommendedName>
</protein>
<accession>A0AAD7ITU6</accession>
<feature type="region of interest" description="Disordered" evidence="1">
    <location>
        <begin position="214"/>
        <end position="249"/>
    </location>
</feature>
<dbReference type="EMBL" id="JARKIB010000070">
    <property type="protein sequence ID" value="KAJ7749224.1"/>
    <property type="molecule type" value="Genomic_DNA"/>
</dbReference>
<evidence type="ECO:0000256" key="1">
    <source>
        <dbReference type="SAM" id="MobiDB-lite"/>
    </source>
</evidence>
<gene>
    <name evidence="2" type="ORF">B0H16DRAFT_1847434</name>
</gene>
<dbReference type="AlphaFoldDB" id="A0AAD7ITU6"/>